<evidence type="ECO:0000256" key="9">
    <source>
        <dbReference type="ARBA" id="ARBA00023136"/>
    </source>
</evidence>
<sequence>HHDIGELAQDCLIKEVDFKASTVVEIGSLQPKTNYSFEIFLENVHFQSQFGPGTVFHYKTIGFRPHKLDPPVVLKQGSTGFTIVRWEAVKTPVAAQSDSEIVSNKYILEGKRSSSPGFHWTVIYKGSETSYNFTHQREARNLGTIVNDTTSTIKDTTSGTIITSENDQKWVFRVAAENEFGLGEFSEPSKSLLDAEPLAMLTETAELAVVVGAACLAVVIIALAAYGCLLVKRRSELKARQFSNSPNFPGAGHDLATLTDLPRHARFIEETNEFYRPSNDMDDGTDGAAGGPTAEEMGLLPKIRRQHITLTKFLGSGAFGEVFEGLAKGLPGHCDPEGTKVAVKALRKNATAQERSDFLFEASRMLQFKHEHILRLLAVCVEGEPCYLLLELMDGGDLLSHLRSNRPTTHAPSNLSLYDLMSMCVDVAKGCRYLEELHFVHRDLAARNCLVSKSRTPHCRLVLDTVDTTNHAECSLNDDEEDDTVTTATSTAPAAPSSTLNYMIDVASIGDEENDDEQHETLKAKFIVKIGDFGLARDVYKNDYYRKEGEGLLPVR</sequence>
<dbReference type="GO" id="GO:0007169">
    <property type="term" value="P:cell surface receptor protein tyrosine kinase signaling pathway"/>
    <property type="evidence" value="ECO:0007669"/>
    <property type="project" value="InterPro"/>
</dbReference>
<dbReference type="GO" id="GO:0043235">
    <property type="term" value="C:receptor complex"/>
    <property type="evidence" value="ECO:0007669"/>
    <property type="project" value="TreeGrafter"/>
</dbReference>
<proteinExistence type="inferred from homology"/>
<dbReference type="PROSITE" id="PS00109">
    <property type="entry name" value="PROTEIN_KINASE_TYR"/>
    <property type="match status" value="1"/>
</dbReference>
<evidence type="ECO:0000256" key="18">
    <source>
        <dbReference type="SAM" id="Phobius"/>
    </source>
</evidence>
<feature type="binding site" evidence="15">
    <location>
        <position position="532"/>
    </location>
    <ligand>
        <name>Mg(2+)</name>
        <dbReference type="ChEBI" id="CHEBI:18420"/>
    </ligand>
</feature>
<feature type="non-terminal residue" evidence="20">
    <location>
        <position position="1"/>
    </location>
</feature>
<evidence type="ECO:0000256" key="12">
    <source>
        <dbReference type="ARBA" id="ARBA00023180"/>
    </source>
</evidence>
<dbReference type="SUPFAM" id="SSF49265">
    <property type="entry name" value="Fibronectin type III"/>
    <property type="match status" value="1"/>
</dbReference>
<keyword evidence="11 17" id="KW-0675">Receptor</keyword>
<dbReference type="PROSITE" id="PS00239">
    <property type="entry name" value="RECEPTOR_TYR_KIN_II"/>
    <property type="match status" value="1"/>
</dbReference>
<evidence type="ECO:0000256" key="16">
    <source>
        <dbReference type="PROSITE-ProRule" id="PRU10141"/>
    </source>
</evidence>
<dbReference type="InterPro" id="IPR001245">
    <property type="entry name" value="Ser-Thr/Tyr_kinase_cat_dom"/>
</dbReference>
<dbReference type="PRINTS" id="PR00109">
    <property type="entry name" value="TYRKINASE"/>
</dbReference>
<keyword evidence="9 18" id="KW-0472">Membrane</keyword>
<evidence type="ECO:0000256" key="4">
    <source>
        <dbReference type="ARBA" id="ARBA00022692"/>
    </source>
</evidence>
<dbReference type="GO" id="GO:0005524">
    <property type="term" value="F:ATP binding"/>
    <property type="evidence" value="ECO:0007669"/>
    <property type="project" value="UniProtKB-UniRule"/>
</dbReference>
<dbReference type="GO" id="GO:0005886">
    <property type="term" value="C:plasma membrane"/>
    <property type="evidence" value="ECO:0007669"/>
    <property type="project" value="TreeGrafter"/>
</dbReference>
<dbReference type="Pfam" id="PF07714">
    <property type="entry name" value="PK_Tyr_Ser-Thr"/>
    <property type="match status" value="1"/>
</dbReference>
<dbReference type="Gene3D" id="2.60.40.10">
    <property type="entry name" value="Immunoglobulins"/>
    <property type="match status" value="1"/>
</dbReference>
<organism evidence="20">
    <name type="scientific">Notodromas monacha</name>
    <dbReference type="NCBI Taxonomy" id="399045"/>
    <lineage>
        <taxon>Eukaryota</taxon>
        <taxon>Metazoa</taxon>
        <taxon>Ecdysozoa</taxon>
        <taxon>Arthropoda</taxon>
        <taxon>Crustacea</taxon>
        <taxon>Oligostraca</taxon>
        <taxon>Ostracoda</taxon>
        <taxon>Podocopa</taxon>
        <taxon>Podocopida</taxon>
        <taxon>Cypridocopina</taxon>
        <taxon>Cypridoidea</taxon>
        <taxon>Cyprididae</taxon>
        <taxon>Notodromas</taxon>
    </lineage>
</organism>
<keyword evidence="5 14" id="KW-0547">Nucleotide-binding</keyword>
<reference evidence="20" key="1">
    <citation type="submission" date="2020-11" db="EMBL/GenBank/DDBJ databases">
        <authorList>
            <person name="Tran Van P."/>
        </authorList>
    </citation>
    <scope>NUCLEOTIDE SEQUENCE</scope>
</reference>
<keyword evidence="3" id="KW-0808">Transferase</keyword>
<evidence type="ECO:0000313" key="21">
    <source>
        <dbReference type="Proteomes" id="UP000678499"/>
    </source>
</evidence>
<dbReference type="EMBL" id="CAJPEX010011392">
    <property type="protein sequence ID" value="CAG0925206.1"/>
    <property type="molecule type" value="Genomic_DNA"/>
</dbReference>
<dbReference type="InterPro" id="IPR017441">
    <property type="entry name" value="Protein_kinase_ATP_BS"/>
</dbReference>
<evidence type="ECO:0000259" key="19">
    <source>
        <dbReference type="PROSITE" id="PS50011"/>
    </source>
</evidence>
<accession>A0A7R9C0R9</accession>
<evidence type="ECO:0000256" key="5">
    <source>
        <dbReference type="ARBA" id="ARBA00022741"/>
    </source>
</evidence>
<evidence type="ECO:0000256" key="15">
    <source>
        <dbReference type="PIRSR" id="PIRSR000615-3"/>
    </source>
</evidence>
<dbReference type="InterPro" id="IPR013783">
    <property type="entry name" value="Ig-like_fold"/>
</dbReference>
<evidence type="ECO:0000256" key="14">
    <source>
        <dbReference type="PIRSR" id="PIRSR000615-2"/>
    </source>
</evidence>
<dbReference type="PROSITE" id="PS50011">
    <property type="entry name" value="PROTEIN_KINASE_DOM"/>
    <property type="match status" value="1"/>
</dbReference>
<evidence type="ECO:0000256" key="10">
    <source>
        <dbReference type="ARBA" id="ARBA00023137"/>
    </source>
</evidence>
<keyword evidence="21" id="KW-1185">Reference proteome</keyword>
<dbReference type="Gene3D" id="1.10.510.10">
    <property type="entry name" value="Transferase(Phosphotransferase) domain 1"/>
    <property type="match status" value="1"/>
</dbReference>
<protein>
    <recommendedName>
        <fullName evidence="17">Tyrosine-protein kinase receptor</fullName>
        <ecNumber evidence="17">2.7.10.1</ecNumber>
    </recommendedName>
</protein>
<dbReference type="InterPro" id="IPR011009">
    <property type="entry name" value="Kinase-like_dom_sf"/>
</dbReference>
<evidence type="ECO:0000256" key="6">
    <source>
        <dbReference type="ARBA" id="ARBA00022777"/>
    </source>
</evidence>
<dbReference type="InterPro" id="IPR000719">
    <property type="entry name" value="Prot_kinase_dom"/>
</dbReference>
<evidence type="ECO:0000256" key="13">
    <source>
        <dbReference type="ARBA" id="ARBA00051243"/>
    </source>
</evidence>
<dbReference type="PANTHER" id="PTHR24416:SF527">
    <property type="entry name" value="PROTO-ONCOGENE TYROSINE-PROTEIN KINASE ROS"/>
    <property type="match status" value="1"/>
</dbReference>
<gene>
    <name evidence="20" type="ORF">NMOB1V02_LOCUS12656</name>
</gene>
<dbReference type="InterPro" id="IPR050122">
    <property type="entry name" value="RTK"/>
</dbReference>
<keyword evidence="7 14" id="KW-0067">ATP-binding</keyword>
<evidence type="ECO:0000256" key="7">
    <source>
        <dbReference type="ARBA" id="ARBA00022840"/>
    </source>
</evidence>
<feature type="non-terminal residue" evidence="20">
    <location>
        <position position="556"/>
    </location>
</feature>
<feature type="transmembrane region" description="Helical" evidence="18">
    <location>
        <begin position="207"/>
        <end position="231"/>
    </location>
</feature>
<evidence type="ECO:0000256" key="8">
    <source>
        <dbReference type="ARBA" id="ARBA00022989"/>
    </source>
</evidence>
<evidence type="ECO:0000256" key="11">
    <source>
        <dbReference type="ARBA" id="ARBA00023170"/>
    </source>
</evidence>
<dbReference type="OrthoDB" id="65481at2759"/>
<dbReference type="Gene3D" id="3.30.200.20">
    <property type="entry name" value="Phosphorylase Kinase, domain 1"/>
    <property type="match status" value="1"/>
</dbReference>
<dbReference type="EMBL" id="OA893429">
    <property type="protein sequence ID" value="CAD7285054.1"/>
    <property type="molecule type" value="Genomic_DNA"/>
</dbReference>
<comment type="subcellular location">
    <subcellularLocation>
        <location evidence="1">Membrane</location>
        <topology evidence="1">Single-pass membrane protein</topology>
    </subcellularLocation>
</comment>
<feature type="binding site" evidence="14 16">
    <location>
        <position position="344"/>
    </location>
    <ligand>
        <name>ATP</name>
        <dbReference type="ChEBI" id="CHEBI:30616"/>
    </ligand>
</feature>
<evidence type="ECO:0000256" key="17">
    <source>
        <dbReference type="RuleBase" id="RU000312"/>
    </source>
</evidence>
<keyword evidence="8 18" id="KW-1133">Transmembrane helix</keyword>
<keyword evidence="15" id="KW-0460">Magnesium</keyword>
<dbReference type="SMART" id="SM00219">
    <property type="entry name" value="TyrKc"/>
    <property type="match status" value="1"/>
</dbReference>
<keyword evidence="12" id="KW-0325">Glycoprotein</keyword>
<evidence type="ECO:0000313" key="20">
    <source>
        <dbReference type="EMBL" id="CAD7285054.1"/>
    </source>
</evidence>
<keyword evidence="6" id="KW-0418">Kinase</keyword>
<dbReference type="EC" id="2.7.10.1" evidence="17"/>
<dbReference type="SUPFAM" id="SSF56112">
    <property type="entry name" value="Protein kinase-like (PK-like)"/>
    <property type="match status" value="1"/>
</dbReference>
<name>A0A7R9C0R9_9CRUS</name>
<feature type="binding site" evidence="14">
    <location>
        <begin position="391"/>
        <end position="397"/>
    </location>
    <ligand>
        <name>ATP</name>
        <dbReference type="ChEBI" id="CHEBI:30616"/>
    </ligand>
</feature>
<evidence type="ECO:0000256" key="2">
    <source>
        <dbReference type="ARBA" id="ARBA00022553"/>
    </source>
</evidence>
<dbReference type="InterPro" id="IPR036116">
    <property type="entry name" value="FN3_sf"/>
</dbReference>
<dbReference type="GO" id="GO:0032006">
    <property type="term" value="P:regulation of TOR signaling"/>
    <property type="evidence" value="ECO:0007669"/>
    <property type="project" value="TreeGrafter"/>
</dbReference>
<comment type="catalytic activity">
    <reaction evidence="13 17">
        <text>L-tyrosyl-[protein] + ATP = O-phospho-L-tyrosyl-[protein] + ADP + H(+)</text>
        <dbReference type="Rhea" id="RHEA:10596"/>
        <dbReference type="Rhea" id="RHEA-COMP:10136"/>
        <dbReference type="Rhea" id="RHEA-COMP:20101"/>
        <dbReference type="ChEBI" id="CHEBI:15378"/>
        <dbReference type="ChEBI" id="CHEBI:30616"/>
        <dbReference type="ChEBI" id="CHEBI:46858"/>
        <dbReference type="ChEBI" id="CHEBI:61978"/>
        <dbReference type="ChEBI" id="CHEBI:456216"/>
        <dbReference type="EC" id="2.7.10.1"/>
    </reaction>
</comment>
<comment type="similarity">
    <text evidence="17">Belongs to the protein kinase superfamily. Tyr protein kinase family. Insulin receptor subfamily.</text>
</comment>
<dbReference type="AlphaFoldDB" id="A0A7R9C0R9"/>
<evidence type="ECO:0000256" key="1">
    <source>
        <dbReference type="ARBA" id="ARBA00004167"/>
    </source>
</evidence>
<evidence type="ECO:0000256" key="3">
    <source>
        <dbReference type="ARBA" id="ARBA00022679"/>
    </source>
</evidence>
<feature type="binding site" evidence="14">
    <location>
        <begin position="315"/>
        <end position="322"/>
    </location>
    <ligand>
        <name>ATP</name>
        <dbReference type="ChEBI" id="CHEBI:30616"/>
    </ligand>
</feature>
<dbReference type="PANTHER" id="PTHR24416">
    <property type="entry name" value="TYROSINE-PROTEIN KINASE RECEPTOR"/>
    <property type="match status" value="1"/>
</dbReference>
<keyword evidence="4 17" id="KW-0812">Transmembrane</keyword>
<dbReference type="InterPro" id="IPR008266">
    <property type="entry name" value="Tyr_kinase_AS"/>
</dbReference>
<keyword evidence="15" id="KW-0479">Metal-binding</keyword>
<dbReference type="InterPro" id="IPR002011">
    <property type="entry name" value="Tyr_kinase_rcpt_2_CS"/>
</dbReference>
<dbReference type="PROSITE" id="PS00107">
    <property type="entry name" value="PROTEIN_KINASE_ATP"/>
    <property type="match status" value="1"/>
</dbReference>
<keyword evidence="10" id="KW-0829">Tyrosine-protein kinase</keyword>
<keyword evidence="2 17" id="KW-0597">Phosphoprotein</keyword>
<feature type="domain" description="Protein kinase" evidence="19">
    <location>
        <begin position="308"/>
        <end position="556"/>
    </location>
</feature>
<dbReference type="GO" id="GO:0046872">
    <property type="term" value="F:metal ion binding"/>
    <property type="evidence" value="ECO:0007669"/>
    <property type="project" value="UniProtKB-KW"/>
</dbReference>
<dbReference type="InterPro" id="IPR020635">
    <property type="entry name" value="Tyr_kinase_cat_dom"/>
</dbReference>
<dbReference type="Proteomes" id="UP000678499">
    <property type="component" value="Unassembled WGS sequence"/>
</dbReference>
<dbReference type="GO" id="GO:0004714">
    <property type="term" value="F:transmembrane receptor protein tyrosine kinase activity"/>
    <property type="evidence" value="ECO:0007669"/>
    <property type="project" value="UniProtKB-EC"/>
</dbReference>